<accession>A0A6I9T5K2</accession>
<dbReference type="OrthoDB" id="10250354at2759"/>
<name>A0A6I9T5K2_SESIN</name>
<dbReference type="PROSITE" id="PS00636">
    <property type="entry name" value="DNAJ_1"/>
    <property type="match status" value="1"/>
</dbReference>
<protein>
    <submittedName>
        <fullName evidence="3">Uncharacterized protein LOC105160105 isoform X1</fullName>
    </submittedName>
</protein>
<dbReference type="PROSITE" id="PS50076">
    <property type="entry name" value="DNAJ_2"/>
    <property type="match status" value="1"/>
</dbReference>
<organism evidence="2 3">
    <name type="scientific">Sesamum indicum</name>
    <name type="common">Oriental sesame</name>
    <name type="synonym">Sesamum orientale</name>
    <dbReference type="NCBI Taxonomy" id="4182"/>
    <lineage>
        <taxon>Eukaryota</taxon>
        <taxon>Viridiplantae</taxon>
        <taxon>Streptophyta</taxon>
        <taxon>Embryophyta</taxon>
        <taxon>Tracheophyta</taxon>
        <taxon>Spermatophyta</taxon>
        <taxon>Magnoliopsida</taxon>
        <taxon>eudicotyledons</taxon>
        <taxon>Gunneridae</taxon>
        <taxon>Pentapetalae</taxon>
        <taxon>asterids</taxon>
        <taxon>lamiids</taxon>
        <taxon>Lamiales</taxon>
        <taxon>Pedaliaceae</taxon>
        <taxon>Sesamum</taxon>
    </lineage>
</organism>
<dbReference type="InterPro" id="IPR001623">
    <property type="entry name" value="DnaJ_domain"/>
</dbReference>
<proteinExistence type="predicted"/>
<sequence>MEKSKGLPFYYGVLGVSLCSSDEEIRRAYRKLAMQWHPDKWTRTPALVAEANQKFQQIQEAYSVLSDAKKRALYDADLCDPDDDEIEGFADFLQEMTPLMNDARKEDKIYSIEELRSMFWEMSKSFEIIPEWSSGSMQQPPHEKQWLRCPFTLYEPETMTRNSCEATDIVNQHLTMSAGFDTYVTNHVFR</sequence>
<dbReference type="Pfam" id="PF00226">
    <property type="entry name" value="DnaJ"/>
    <property type="match status" value="1"/>
</dbReference>
<dbReference type="SUPFAM" id="SSF46565">
    <property type="entry name" value="Chaperone J-domain"/>
    <property type="match status" value="1"/>
</dbReference>
<dbReference type="RefSeq" id="XP_011075675.1">
    <property type="nucleotide sequence ID" value="XM_011077373.2"/>
</dbReference>
<dbReference type="PANTHER" id="PTHR44743:SF10">
    <property type="entry name" value="J DOMAIN-CONTAINING PROTEIN"/>
    <property type="match status" value="1"/>
</dbReference>
<dbReference type="SMART" id="SM00271">
    <property type="entry name" value="DnaJ"/>
    <property type="match status" value="1"/>
</dbReference>
<dbReference type="InterPro" id="IPR018253">
    <property type="entry name" value="DnaJ_domain_CS"/>
</dbReference>
<dbReference type="GeneID" id="105160105"/>
<dbReference type="CDD" id="cd06257">
    <property type="entry name" value="DnaJ"/>
    <property type="match status" value="1"/>
</dbReference>
<reference evidence="3" key="2">
    <citation type="submission" date="2025-08" db="UniProtKB">
        <authorList>
            <consortium name="RefSeq"/>
        </authorList>
    </citation>
    <scope>IDENTIFICATION</scope>
</reference>
<gene>
    <name evidence="3" type="primary">LOC105160105</name>
</gene>
<evidence type="ECO:0000259" key="1">
    <source>
        <dbReference type="PROSITE" id="PS50076"/>
    </source>
</evidence>
<evidence type="ECO:0000313" key="2">
    <source>
        <dbReference type="Proteomes" id="UP000504604"/>
    </source>
</evidence>
<dbReference type="KEGG" id="sind:105160105"/>
<dbReference type="PANTHER" id="PTHR44743">
    <property type="entry name" value="PUTATIVE, EXPRESSED-RELATED"/>
    <property type="match status" value="1"/>
</dbReference>
<dbReference type="InterPro" id="IPR036869">
    <property type="entry name" value="J_dom_sf"/>
</dbReference>
<dbReference type="AlphaFoldDB" id="A0A6I9T5K2"/>
<keyword evidence="2" id="KW-1185">Reference proteome</keyword>
<dbReference type="Gene3D" id="1.10.287.110">
    <property type="entry name" value="DnaJ domain"/>
    <property type="match status" value="1"/>
</dbReference>
<dbReference type="InParanoid" id="A0A6I9T5K2"/>
<feature type="domain" description="J" evidence="1">
    <location>
        <begin position="9"/>
        <end position="78"/>
    </location>
</feature>
<evidence type="ECO:0000313" key="3">
    <source>
        <dbReference type="RefSeq" id="XP_011075675.1"/>
    </source>
</evidence>
<dbReference type="PRINTS" id="PR00625">
    <property type="entry name" value="JDOMAIN"/>
</dbReference>
<dbReference type="Proteomes" id="UP000504604">
    <property type="component" value="Linkage group LG1"/>
</dbReference>
<reference evidence="2" key="1">
    <citation type="submission" date="2024-10" db="UniProtKB">
        <authorList>
            <consortium name="RefSeq"/>
        </authorList>
    </citation>
    <scope>NUCLEOTIDE SEQUENCE [LARGE SCALE GENOMIC DNA]</scope>
    <source>
        <strain evidence="2">cv. Zhongzhi No. 13</strain>
    </source>
</reference>